<protein>
    <submittedName>
        <fullName evidence="3">Flavodoxin</fullName>
    </submittedName>
</protein>
<dbReference type="Pfam" id="PF12724">
    <property type="entry name" value="Flavodoxin_5"/>
    <property type="match status" value="1"/>
</dbReference>
<dbReference type="Proteomes" id="UP000480929">
    <property type="component" value="Unassembled WGS sequence"/>
</dbReference>
<dbReference type="RefSeq" id="WP_154240079.1">
    <property type="nucleotide sequence ID" value="NZ_CALJPI010000276.1"/>
</dbReference>
<dbReference type="EMBL" id="WKPI01000035">
    <property type="protein sequence ID" value="MSC34448.1"/>
    <property type="molecule type" value="Genomic_DNA"/>
</dbReference>
<dbReference type="InterPro" id="IPR029039">
    <property type="entry name" value="Flavoprotein-like_sf"/>
</dbReference>
<dbReference type="Proteomes" id="UP000433575">
    <property type="component" value="Unassembled WGS sequence"/>
</dbReference>
<gene>
    <name evidence="4" type="ORF">GKD88_15080</name>
    <name evidence="3" type="ORF">GKE08_15410</name>
</gene>
<organism evidence="3 5">
    <name type="scientific">Holdemania massiliensis</name>
    <dbReference type="NCBI Taxonomy" id="1468449"/>
    <lineage>
        <taxon>Bacteria</taxon>
        <taxon>Bacillati</taxon>
        <taxon>Bacillota</taxon>
        <taxon>Erysipelotrichia</taxon>
        <taxon>Erysipelotrichales</taxon>
        <taxon>Erysipelotrichaceae</taxon>
        <taxon>Holdemania</taxon>
    </lineage>
</organism>
<dbReference type="PANTHER" id="PTHR38030">
    <property type="entry name" value="PROTOPORPHYRINOGEN IX DEHYDROGENASE [MENAQUINONE]"/>
    <property type="match status" value="1"/>
</dbReference>
<feature type="domain" description="Flavodoxin" evidence="2">
    <location>
        <begin position="5"/>
        <end position="134"/>
    </location>
</feature>
<dbReference type="EMBL" id="WKPJ01000033">
    <property type="protein sequence ID" value="MSA90718.1"/>
    <property type="molecule type" value="Genomic_DNA"/>
</dbReference>
<evidence type="ECO:0000259" key="2">
    <source>
        <dbReference type="Pfam" id="PF12724"/>
    </source>
</evidence>
<evidence type="ECO:0000313" key="3">
    <source>
        <dbReference type="EMBL" id="MSA90718.1"/>
    </source>
</evidence>
<keyword evidence="1" id="KW-0812">Transmembrane</keyword>
<evidence type="ECO:0000313" key="4">
    <source>
        <dbReference type="EMBL" id="MSC34448.1"/>
    </source>
</evidence>
<feature type="transmembrane region" description="Helical" evidence="1">
    <location>
        <begin position="43"/>
        <end position="65"/>
    </location>
</feature>
<dbReference type="InterPro" id="IPR026816">
    <property type="entry name" value="Flavodoxin_dom"/>
</dbReference>
<keyword evidence="1" id="KW-0472">Membrane</keyword>
<dbReference type="PANTHER" id="PTHR38030:SF2">
    <property type="entry name" value="PROTOPORPHYRINOGEN IX DEHYDROGENASE [QUINONE]"/>
    <property type="match status" value="1"/>
</dbReference>
<name>A0A6N7SAX6_9FIRM</name>
<sequence>MTDTLILFRSKYGASRQYAQWLHKRIPSELAEQSSFKPQNLKAYSQIVLFGGIYAGSIAGLTFLIKHREFLAGKTLAIFAVGASPASPDVLAVLQKKLNKDLPSAHLYYGRGSYDEQRMHFLDRTMCRMLRKSLVKKDPAVLQPWEQGLLESAGRGCCSWCDPEALKPLCALLERENKTAA</sequence>
<keyword evidence="1" id="KW-1133">Transmembrane helix</keyword>
<reference evidence="5 6" key="1">
    <citation type="journal article" date="2019" name="Nat. Med.">
        <title>A library of human gut bacterial isolates paired with longitudinal multiomics data enables mechanistic microbiome research.</title>
        <authorList>
            <person name="Poyet M."/>
            <person name="Groussin M."/>
            <person name="Gibbons S.M."/>
            <person name="Avila-Pacheco J."/>
            <person name="Jiang X."/>
            <person name="Kearney S.M."/>
            <person name="Perrotta A.R."/>
            <person name="Berdy B."/>
            <person name="Zhao S."/>
            <person name="Lieberman T.D."/>
            <person name="Swanson P.K."/>
            <person name="Smith M."/>
            <person name="Roesemann S."/>
            <person name="Alexander J.E."/>
            <person name="Rich S.A."/>
            <person name="Livny J."/>
            <person name="Vlamakis H."/>
            <person name="Clish C."/>
            <person name="Bullock K."/>
            <person name="Deik A."/>
            <person name="Scott J."/>
            <person name="Pierce K.A."/>
            <person name="Xavier R.J."/>
            <person name="Alm E.J."/>
        </authorList>
    </citation>
    <scope>NUCLEOTIDE SEQUENCE [LARGE SCALE GENOMIC DNA]</scope>
    <source>
        <strain evidence="3 5">BIOML-A4</strain>
        <strain evidence="4 6">BIOML-A5</strain>
    </source>
</reference>
<dbReference type="Gene3D" id="3.40.50.360">
    <property type="match status" value="1"/>
</dbReference>
<dbReference type="OrthoDB" id="2146857at2"/>
<accession>A0A6N7SAX6</accession>
<dbReference type="GO" id="GO:0010181">
    <property type="term" value="F:FMN binding"/>
    <property type="evidence" value="ECO:0007669"/>
    <property type="project" value="TreeGrafter"/>
</dbReference>
<keyword evidence="6" id="KW-1185">Reference proteome</keyword>
<evidence type="ECO:0000313" key="5">
    <source>
        <dbReference type="Proteomes" id="UP000433575"/>
    </source>
</evidence>
<dbReference type="GO" id="GO:0070819">
    <property type="term" value="F:menaquinone-dependent protoporphyrinogen oxidase activity"/>
    <property type="evidence" value="ECO:0007669"/>
    <property type="project" value="TreeGrafter"/>
</dbReference>
<comment type="caution">
    <text evidence="3">The sequence shown here is derived from an EMBL/GenBank/DDBJ whole genome shotgun (WGS) entry which is preliminary data.</text>
</comment>
<dbReference type="SUPFAM" id="SSF52218">
    <property type="entry name" value="Flavoproteins"/>
    <property type="match status" value="1"/>
</dbReference>
<evidence type="ECO:0000313" key="6">
    <source>
        <dbReference type="Proteomes" id="UP000480929"/>
    </source>
</evidence>
<proteinExistence type="predicted"/>
<evidence type="ECO:0000256" key="1">
    <source>
        <dbReference type="SAM" id="Phobius"/>
    </source>
</evidence>
<dbReference type="AlphaFoldDB" id="A0A6N7SAX6"/>
<dbReference type="GO" id="GO:0006783">
    <property type="term" value="P:heme biosynthetic process"/>
    <property type="evidence" value="ECO:0007669"/>
    <property type="project" value="TreeGrafter"/>
</dbReference>
<dbReference type="InterPro" id="IPR052200">
    <property type="entry name" value="Protoporphyrinogen_IX_DH"/>
</dbReference>